<comment type="caution">
    <text evidence="4">The sequence shown here is derived from an EMBL/GenBank/DDBJ whole genome shotgun (WGS) entry which is preliminary data.</text>
</comment>
<reference evidence="4 5" key="1">
    <citation type="submission" date="2020-02" db="EMBL/GenBank/DDBJ databases">
        <authorList>
            <person name="Sun Q."/>
        </authorList>
    </citation>
    <scope>NUCLEOTIDE SEQUENCE [LARGE SCALE GENOMIC DNA]</scope>
    <source>
        <strain evidence="4 5">YIM 13062</strain>
    </source>
</reference>
<evidence type="ECO:0000259" key="3">
    <source>
        <dbReference type="PROSITE" id="PS51462"/>
    </source>
</evidence>
<evidence type="ECO:0000313" key="5">
    <source>
        <dbReference type="Proteomes" id="UP000521379"/>
    </source>
</evidence>
<gene>
    <name evidence="4" type="ORF">GTW58_03495</name>
</gene>
<dbReference type="AlphaFoldDB" id="A0A846TTA9"/>
<sequence>MLPIVGVCFVRDGHLLTVRKRDTEMFMLVGGKIEDGETALAAGVREITEEVGLVVAPEHLELLGEFDAPAANESATWIDSTVFVVTTPVQLMNDDDAPTTPDPSAQAEIEELRHLDLYPDAVSAAEDTLAPLIRRQVLPMLRRRDSRFWSAHVRADSPYRLAQEPQG</sequence>
<feature type="domain" description="Nudix hydrolase" evidence="3">
    <location>
        <begin position="1"/>
        <end position="135"/>
    </location>
</feature>
<dbReference type="InterPro" id="IPR000086">
    <property type="entry name" value="NUDIX_hydrolase_dom"/>
</dbReference>
<dbReference type="Proteomes" id="UP000521379">
    <property type="component" value="Unassembled WGS sequence"/>
</dbReference>
<keyword evidence="2" id="KW-0378">Hydrolase</keyword>
<name>A0A846TTA9_9MICC</name>
<keyword evidence="5" id="KW-1185">Reference proteome</keyword>
<evidence type="ECO:0000256" key="1">
    <source>
        <dbReference type="ARBA" id="ARBA00001946"/>
    </source>
</evidence>
<dbReference type="PANTHER" id="PTHR43046:SF2">
    <property type="entry name" value="8-OXO-DGTP DIPHOSPHATASE-RELATED"/>
    <property type="match status" value="1"/>
</dbReference>
<organism evidence="4 5">
    <name type="scientific">Kocuria subflava</name>
    <dbReference type="NCBI Taxonomy" id="1736139"/>
    <lineage>
        <taxon>Bacteria</taxon>
        <taxon>Bacillati</taxon>
        <taxon>Actinomycetota</taxon>
        <taxon>Actinomycetes</taxon>
        <taxon>Micrococcales</taxon>
        <taxon>Micrococcaceae</taxon>
        <taxon>Kocuria</taxon>
    </lineage>
</organism>
<dbReference type="PANTHER" id="PTHR43046">
    <property type="entry name" value="GDP-MANNOSE MANNOSYL HYDROLASE"/>
    <property type="match status" value="1"/>
</dbReference>
<evidence type="ECO:0000313" key="4">
    <source>
        <dbReference type="EMBL" id="NKE09024.1"/>
    </source>
</evidence>
<dbReference type="InterPro" id="IPR015797">
    <property type="entry name" value="NUDIX_hydrolase-like_dom_sf"/>
</dbReference>
<dbReference type="CDD" id="cd04690">
    <property type="entry name" value="NUDIX_Hydrolase"/>
    <property type="match status" value="1"/>
</dbReference>
<proteinExistence type="predicted"/>
<dbReference type="SUPFAM" id="SSF55811">
    <property type="entry name" value="Nudix"/>
    <property type="match status" value="1"/>
</dbReference>
<dbReference type="Gene3D" id="3.90.79.10">
    <property type="entry name" value="Nucleoside Triphosphate Pyrophosphohydrolase"/>
    <property type="match status" value="1"/>
</dbReference>
<protein>
    <submittedName>
        <fullName evidence="4">NUDIX domain-containing protein</fullName>
    </submittedName>
</protein>
<comment type="cofactor">
    <cofactor evidence="1">
        <name>Mg(2+)</name>
        <dbReference type="ChEBI" id="CHEBI:18420"/>
    </cofactor>
</comment>
<accession>A0A846TTA9</accession>
<dbReference type="PROSITE" id="PS51462">
    <property type="entry name" value="NUDIX"/>
    <property type="match status" value="1"/>
</dbReference>
<dbReference type="GO" id="GO:0016787">
    <property type="term" value="F:hydrolase activity"/>
    <property type="evidence" value="ECO:0007669"/>
    <property type="project" value="UniProtKB-KW"/>
</dbReference>
<evidence type="ECO:0000256" key="2">
    <source>
        <dbReference type="ARBA" id="ARBA00022801"/>
    </source>
</evidence>
<dbReference type="EMBL" id="JAAVUN010000004">
    <property type="protein sequence ID" value="NKE09024.1"/>
    <property type="molecule type" value="Genomic_DNA"/>
</dbReference>
<dbReference type="Pfam" id="PF00293">
    <property type="entry name" value="NUDIX"/>
    <property type="match status" value="1"/>
</dbReference>